<feature type="transmembrane region" description="Helical" evidence="3">
    <location>
        <begin position="42"/>
        <end position="66"/>
    </location>
</feature>
<dbReference type="Pfam" id="PF07155">
    <property type="entry name" value="ECF-ribofla_trS"/>
    <property type="match status" value="1"/>
</dbReference>
<dbReference type="GO" id="GO:0016020">
    <property type="term" value="C:membrane"/>
    <property type="evidence" value="ECO:0007669"/>
    <property type="project" value="InterPro"/>
</dbReference>
<dbReference type="Proteomes" id="UP000623681">
    <property type="component" value="Unassembled WGS sequence"/>
</dbReference>
<feature type="transmembrane region" description="Helical" evidence="3">
    <location>
        <begin position="72"/>
        <end position="94"/>
    </location>
</feature>
<dbReference type="Gene3D" id="1.10.1760.20">
    <property type="match status" value="1"/>
</dbReference>
<evidence type="ECO:0000256" key="1">
    <source>
        <dbReference type="ARBA" id="ARBA00022692"/>
    </source>
</evidence>
<protein>
    <submittedName>
        <fullName evidence="4">ECF transporter S component</fullName>
    </submittedName>
</protein>
<accession>A0A937K1I3</accession>
<dbReference type="AlphaFoldDB" id="A0A937K1I3"/>
<feature type="transmembrane region" description="Helical" evidence="3">
    <location>
        <begin position="6"/>
        <end position="30"/>
    </location>
</feature>
<keyword evidence="5" id="KW-1185">Reference proteome</keyword>
<reference evidence="4" key="1">
    <citation type="submission" date="2021-01" db="EMBL/GenBank/DDBJ databases">
        <title>Genome public.</title>
        <authorList>
            <person name="Liu C."/>
            <person name="Sun Q."/>
        </authorList>
    </citation>
    <scope>NUCLEOTIDE SEQUENCE</scope>
    <source>
        <strain evidence="4">YIM B02565</strain>
    </source>
</reference>
<proteinExistence type="predicted"/>
<keyword evidence="1 3" id="KW-0812">Transmembrane</keyword>
<evidence type="ECO:0000313" key="4">
    <source>
        <dbReference type="EMBL" id="MBL4930461.1"/>
    </source>
</evidence>
<evidence type="ECO:0000313" key="5">
    <source>
        <dbReference type="Proteomes" id="UP000623681"/>
    </source>
</evidence>
<keyword evidence="3" id="KW-0472">Membrane</keyword>
<dbReference type="PANTHER" id="PTHR37815:SF3">
    <property type="entry name" value="UPF0397 PROTEIN SPR0429"/>
    <property type="match status" value="1"/>
</dbReference>
<feature type="transmembrane region" description="Helical" evidence="3">
    <location>
        <begin position="106"/>
        <end position="130"/>
    </location>
</feature>
<name>A0A937K1I3_9CLOT</name>
<dbReference type="RefSeq" id="WP_202765843.1">
    <property type="nucleotide sequence ID" value="NZ_JAESWA010000005.1"/>
</dbReference>
<feature type="transmembrane region" description="Helical" evidence="3">
    <location>
        <begin position="136"/>
        <end position="161"/>
    </location>
</feature>
<gene>
    <name evidence="4" type="ORF">JK634_01365</name>
</gene>
<keyword evidence="2 3" id="KW-1133">Transmembrane helix</keyword>
<dbReference type="InterPro" id="IPR009825">
    <property type="entry name" value="ECF_substrate-spec-like"/>
</dbReference>
<comment type="caution">
    <text evidence="4">The sequence shown here is derived from an EMBL/GenBank/DDBJ whole genome shotgun (WGS) entry which is preliminary data.</text>
</comment>
<dbReference type="EMBL" id="JAESWA010000005">
    <property type="protein sequence ID" value="MBL4930461.1"/>
    <property type="molecule type" value="Genomic_DNA"/>
</dbReference>
<organism evidence="4 5">
    <name type="scientific">Clostridium paridis</name>
    <dbReference type="NCBI Taxonomy" id="2803863"/>
    <lineage>
        <taxon>Bacteria</taxon>
        <taxon>Bacillati</taxon>
        <taxon>Bacillota</taxon>
        <taxon>Clostridia</taxon>
        <taxon>Eubacteriales</taxon>
        <taxon>Clostridiaceae</taxon>
        <taxon>Clostridium</taxon>
    </lineage>
</organism>
<dbReference type="PANTHER" id="PTHR37815">
    <property type="entry name" value="UPF0397 PROTEIN BC_2624-RELATED"/>
    <property type="match status" value="1"/>
</dbReference>
<sequence>MKSKTRRIVLVGMFAALVFVGTYINIPIYYPGGKTMIHLGTTAIFIGAIFLGKGAGLAGGIGSGLFDLLDPAYASISIFTFIIKGLTGLLAGAIAFSGGRKGNNHLINVVGFILGGAVSLGGYFILNLFLYGYGGAIMRLGSSLITTSIAIIITIPVSIVLRPLIKKSSINLLNDL</sequence>
<evidence type="ECO:0000256" key="3">
    <source>
        <dbReference type="SAM" id="Phobius"/>
    </source>
</evidence>
<evidence type="ECO:0000256" key="2">
    <source>
        <dbReference type="ARBA" id="ARBA00022989"/>
    </source>
</evidence>